<dbReference type="SUPFAM" id="SSF53448">
    <property type="entry name" value="Nucleotide-diphospho-sugar transferases"/>
    <property type="match status" value="1"/>
</dbReference>
<evidence type="ECO:0000313" key="3">
    <source>
        <dbReference type="Proteomes" id="UP000178323"/>
    </source>
</evidence>
<organism evidence="2 3">
    <name type="scientific">Candidatus Falkowbacteria bacterium RBG_13_39_14</name>
    <dbReference type="NCBI Taxonomy" id="1797985"/>
    <lineage>
        <taxon>Bacteria</taxon>
        <taxon>Candidatus Falkowiibacteriota</taxon>
    </lineage>
</organism>
<accession>A0A1F5S7A2</accession>
<dbReference type="InterPro" id="IPR001173">
    <property type="entry name" value="Glyco_trans_2-like"/>
</dbReference>
<sequence>MELSIIIVNYKYRDLVKVCLQNLKAALSEEGSDPLPAQAGFGGGQTQGNLQYEIIVVDNGSNDGIEEMLLKNFPEVKLISLDENRGYGGGNNAGMKAACGKYVLILNPDITVLGGAIERMYSFMEAHPEIGILGPQLLNPDGTIQPSCMRFYKFFTPIYRRLSFLHYFPFVKKELDRFEMDDFDHRENHEIEDWIFGPCLMVRKSALDRAGFFDERFLLFFEDTDLCRRFKLAGWKIYYLADAKVIHMDERLSQKSKGLKALRHKTTWIHISSWIKYFWKWRGAAD</sequence>
<comment type="caution">
    <text evidence="2">The sequence shown here is derived from an EMBL/GenBank/DDBJ whole genome shotgun (WGS) entry which is preliminary data.</text>
</comment>
<dbReference type="Proteomes" id="UP000178323">
    <property type="component" value="Unassembled WGS sequence"/>
</dbReference>
<proteinExistence type="predicted"/>
<reference evidence="2 3" key="1">
    <citation type="journal article" date="2016" name="Nat. Commun.">
        <title>Thousands of microbial genomes shed light on interconnected biogeochemical processes in an aquifer system.</title>
        <authorList>
            <person name="Anantharaman K."/>
            <person name="Brown C.T."/>
            <person name="Hug L.A."/>
            <person name="Sharon I."/>
            <person name="Castelle C.J."/>
            <person name="Probst A.J."/>
            <person name="Thomas B.C."/>
            <person name="Singh A."/>
            <person name="Wilkins M.J."/>
            <person name="Karaoz U."/>
            <person name="Brodie E.L."/>
            <person name="Williams K.H."/>
            <person name="Hubbard S.S."/>
            <person name="Banfield J.F."/>
        </authorList>
    </citation>
    <scope>NUCLEOTIDE SEQUENCE [LARGE SCALE GENOMIC DNA]</scope>
</reference>
<evidence type="ECO:0000259" key="1">
    <source>
        <dbReference type="Pfam" id="PF00535"/>
    </source>
</evidence>
<evidence type="ECO:0000313" key="2">
    <source>
        <dbReference type="EMBL" id="OGF22575.1"/>
    </source>
</evidence>
<dbReference type="Gene3D" id="3.90.550.10">
    <property type="entry name" value="Spore Coat Polysaccharide Biosynthesis Protein SpsA, Chain A"/>
    <property type="match status" value="1"/>
</dbReference>
<feature type="domain" description="Glycosyltransferase 2-like" evidence="1">
    <location>
        <begin position="4"/>
        <end position="142"/>
    </location>
</feature>
<dbReference type="CDD" id="cd04186">
    <property type="entry name" value="GT_2_like_c"/>
    <property type="match status" value="1"/>
</dbReference>
<protein>
    <recommendedName>
        <fullName evidence="1">Glycosyltransferase 2-like domain-containing protein</fullName>
    </recommendedName>
</protein>
<dbReference type="Pfam" id="PF00535">
    <property type="entry name" value="Glycos_transf_2"/>
    <property type="match status" value="1"/>
</dbReference>
<dbReference type="STRING" id="1797985.A2Y83_00510"/>
<dbReference type="PANTHER" id="PTHR43179">
    <property type="entry name" value="RHAMNOSYLTRANSFERASE WBBL"/>
    <property type="match status" value="1"/>
</dbReference>
<name>A0A1F5S7A2_9BACT</name>
<gene>
    <name evidence="2" type="ORF">A2Y83_00510</name>
</gene>
<dbReference type="PANTHER" id="PTHR43179:SF7">
    <property type="entry name" value="RHAMNOSYLTRANSFERASE WBBL"/>
    <property type="match status" value="1"/>
</dbReference>
<dbReference type="InterPro" id="IPR029044">
    <property type="entry name" value="Nucleotide-diphossugar_trans"/>
</dbReference>
<dbReference type="AlphaFoldDB" id="A0A1F5S7A2"/>
<dbReference type="EMBL" id="MFFS01000021">
    <property type="protein sequence ID" value="OGF22575.1"/>
    <property type="molecule type" value="Genomic_DNA"/>
</dbReference>